<feature type="transmembrane region" description="Helical" evidence="5">
    <location>
        <begin position="128"/>
        <end position="152"/>
    </location>
</feature>
<accession>A0A2S9Q2D2</accession>
<evidence type="ECO:0000259" key="6">
    <source>
        <dbReference type="PROSITE" id="PS50109"/>
    </source>
</evidence>
<reference evidence="7 8" key="1">
    <citation type="submission" date="2018-03" db="EMBL/GenBank/DDBJ databases">
        <title>Novel Streptomyces sp. from soil.</title>
        <authorList>
            <person name="Tan G.Y.A."/>
            <person name="Lee Z.Y."/>
        </authorList>
    </citation>
    <scope>NUCLEOTIDE SEQUENCE [LARGE SCALE GENOMIC DNA]</scope>
    <source>
        <strain evidence="7 8">ST5x</strain>
    </source>
</reference>
<evidence type="ECO:0000256" key="2">
    <source>
        <dbReference type="ARBA" id="ARBA00022777"/>
    </source>
</evidence>
<comment type="caution">
    <text evidence="7">The sequence shown here is derived from an EMBL/GenBank/DDBJ whole genome shotgun (WGS) entry which is preliminary data.</text>
</comment>
<dbReference type="PROSITE" id="PS50109">
    <property type="entry name" value="HIS_KIN"/>
    <property type="match status" value="1"/>
</dbReference>
<dbReference type="InterPro" id="IPR003594">
    <property type="entry name" value="HATPase_dom"/>
</dbReference>
<evidence type="ECO:0000256" key="5">
    <source>
        <dbReference type="SAM" id="Phobius"/>
    </source>
</evidence>
<keyword evidence="5" id="KW-0472">Membrane</keyword>
<feature type="transmembrane region" description="Helical" evidence="5">
    <location>
        <begin position="23"/>
        <end position="43"/>
    </location>
</feature>
<sequence>MLRIAVIIAVVTDFLIYPPPTRLVVSVTLTAVYALWTLVMLWASWRGVRAFPRGMYPFVDLALLTALMALSGEFSDPSWASPVSADVLLLIPVLASFQRRPVVTAVSGVLAAAAYALGTGIGHRPEPYWGFVLVHALFILVVCAGCVLLSAVQQERVRLIGELAEHRLRLLDLVMAAEEREQRKIAEVLHDGALQNVLAARHFVDEASISGADAAHCLRRADEALTEASVQLRSSVRTLHPEVLASGGLVAALRLLTEQAAERGRFHGEVRADVESAGSADQPLYWLAREMLENVVKHARADSVLLELMRDGADRVRLTVTDNGRGIRPEAVGDRLRSGHIGIASHRARVEGLGGTFDVRRNPAGGTTVEAVVPTADGGNGVRGDDGGPRRASAGGDER</sequence>
<protein>
    <recommendedName>
        <fullName evidence="6">Histidine kinase domain-containing protein</fullName>
    </recommendedName>
</protein>
<evidence type="ECO:0000313" key="8">
    <source>
        <dbReference type="Proteomes" id="UP000239322"/>
    </source>
</evidence>
<dbReference type="InterPro" id="IPR050482">
    <property type="entry name" value="Sensor_HK_TwoCompSys"/>
</dbReference>
<dbReference type="Pfam" id="PF02518">
    <property type="entry name" value="HATPase_c"/>
    <property type="match status" value="1"/>
</dbReference>
<dbReference type="InterPro" id="IPR036890">
    <property type="entry name" value="HATPase_C_sf"/>
</dbReference>
<dbReference type="GO" id="GO:0016301">
    <property type="term" value="F:kinase activity"/>
    <property type="evidence" value="ECO:0007669"/>
    <property type="project" value="UniProtKB-KW"/>
</dbReference>
<keyword evidence="3" id="KW-0902">Two-component regulatory system</keyword>
<organism evidence="7 8">
    <name type="scientific">Streptomyces solincola</name>
    <dbReference type="NCBI Taxonomy" id="2100817"/>
    <lineage>
        <taxon>Bacteria</taxon>
        <taxon>Bacillati</taxon>
        <taxon>Actinomycetota</taxon>
        <taxon>Actinomycetes</taxon>
        <taxon>Kitasatosporales</taxon>
        <taxon>Streptomycetaceae</taxon>
        <taxon>Streptomyces</taxon>
    </lineage>
</organism>
<evidence type="ECO:0000313" key="7">
    <source>
        <dbReference type="EMBL" id="PRH80845.1"/>
    </source>
</evidence>
<feature type="transmembrane region" description="Helical" evidence="5">
    <location>
        <begin position="102"/>
        <end position="122"/>
    </location>
</feature>
<dbReference type="SUPFAM" id="SSF55874">
    <property type="entry name" value="ATPase domain of HSP90 chaperone/DNA topoisomerase II/histidine kinase"/>
    <property type="match status" value="1"/>
</dbReference>
<feature type="region of interest" description="Disordered" evidence="4">
    <location>
        <begin position="374"/>
        <end position="399"/>
    </location>
</feature>
<name>A0A2S9Q2D2_9ACTN</name>
<dbReference type="EMBL" id="PVLV01000024">
    <property type="protein sequence ID" value="PRH80845.1"/>
    <property type="molecule type" value="Genomic_DNA"/>
</dbReference>
<keyword evidence="5" id="KW-0812">Transmembrane</keyword>
<gene>
    <name evidence="7" type="ORF">C6N75_01990</name>
</gene>
<proteinExistence type="predicted"/>
<keyword evidence="8" id="KW-1185">Reference proteome</keyword>
<dbReference type="Gene3D" id="3.30.565.10">
    <property type="entry name" value="Histidine kinase-like ATPase, C-terminal domain"/>
    <property type="match status" value="1"/>
</dbReference>
<dbReference type="SMART" id="SM00387">
    <property type="entry name" value="HATPase_c"/>
    <property type="match status" value="1"/>
</dbReference>
<dbReference type="AlphaFoldDB" id="A0A2S9Q2D2"/>
<dbReference type="InterPro" id="IPR005467">
    <property type="entry name" value="His_kinase_dom"/>
</dbReference>
<evidence type="ECO:0000256" key="4">
    <source>
        <dbReference type="SAM" id="MobiDB-lite"/>
    </source>
</evidence>
<dbReference type="GO" id="GO:0000160">
    <property type="term" value="P:phosphorelay signal transduction system"/>
    <property type="evidence" value="ECO:0007669"/>
    <property type="project" value="UniProtKB-KW"/>
</dbReference>
<keyword evidence="5" id="KW-1133">Transmembrane helix</keyword>
<evidence type="ECO:0000256" key="1">
    <source>
        <dbReference type="ARBA" id="ARBA00022679"/>
    </source>
</evidence>
<dbReference type="Proteomes" id="UP000239322">
    <property type="component" value="Unassembled WGS sequence"/>
</dbReference>
<evidence type="ECO:0000256" key="3">
    <source>
        <dbReference type="ARBA" id="ARBA00023012"/>
    </source>
</evidence>
<keyword evidence="1" id="KW-0808">Transferase</keyword>
<dbReference type="PANTHER" id="PTHR24421">
    <property type="entry name" value="NITRATE/NITRITE SENSOR PROTEIN NARX-RELATED"/>
    <property type="match status" value="1"/>
</dbReference>
<dbReference type="CDD" id="cd16917">
    <property type="entry name" value="HATPase_UhpB-NarQ-NarX-like"/>
    <property type="match status" value="1"/>
</dbReference>
<keyword evidence="2" id="KW-0418">Kinase</keyword>
<dbReference type="PANTHER" id="PTHR24421:SF58">
    <property type="entry name" value="SIGNAL TRANSDUCTION HISTIDINE-PROTEIN KINASE_PHOSPHATASE UHPB"/>
    <property type="match status" value="1"/>
</dbReference>
<feature type="domain" description="Histidine kinase" evidence="6">
    <location>
        <begin position="284"/>
        <end position="377"/>
    </location>
</feature>